<name>A0A024UX66_9STRA</name>
<feature type="transmembrane region" description="Helical" evidence="1">
    <location>
        <begin position="20"/>
        <end position="44"/>
    </location>
</feature>
<dbReference type="RefSeq" id="XP_008861981.1">
    <property type="nucleotide sequence ID" value="XM_008863759.1"/>
</dbReference>
<keyword evidence="1" id="KW-1133">Transmembrane helix</keyword>
<evidence type="ECO:0000256" key="1">
    <source>
        <dbReference type="SAM" id="Phobius"/>
    </source>
</evidence>
<protein>
    <submittedName>
        <fullName evidence="2">Uncharacterized protein</fullName>
    </submittedName>
</protein>
<dbReference type="AlphaFoldDB" id="A0A024UX66"/>
<organism evidence="2">
    <name type="scientific">Aphanomyces invadans</name>
    <dbReference type="NCBI Taxonomy" id="157072"/>
    <lineage>
        <taxon>Eukaryota</taxon>
        <taxon>Sar</taxon>
        <taxon>Stramenopiles</taxon>
        <taxon>Oomycota</taxon>
        <taxon>Saprolegniomycetes</taxon>
        <taxon>Saprolegniales</taxon>
        <taxon>Verrucalvaceae</taxon>
        <taxon>Aphanomyces</taxon>
    </lineage>
</organism>
<dbReference type="GeneID" id="20077885"/>
<dbReference type="EMBL" id="KI913952">
    <property type="protein sequence ID" value="ETW10570.1"/>
    <property type="molecule type" value="Genomic_DNA"/>
</dbReference>
<keyword evidence="1" id="KW-0812">Transmembrane</keyword>
<accession>A0A024UX66</accession>
<proteinExistence type="predicted"/>
<keyword evidence="1" id="KW-0472">Membrane</keyword>
<gene>
    <name evidence="2" type="ORF">H310_00835</name>
</gene>
<evidence type="ECO:0000313" key="2">
    <source>
        <dbReference type="EMBL" id="ETW10570.1"/>
    </source>
</evidence>
<sequence length="64" mass="7329">MTNFSQAEFESLWFAIKPSVLHMLFMLLTVVKTGGTWEFLAALFGLQASSFEKMVTKFLLKIHD</sequence>
<dbReference type="VEuPathDB" id="FungiDB:H310_00835"/>
<reference evidence="2" key="1">
    <citation type="submission" date="2013-12" db="EMBL/GenBank/DDBJ databases">
        <title>The Genome Sequence of Aphanomyces invadans NJM9701.</title>
        <authorList>
            <consortium name="The Broad Institute Genomics Platform"/>
            <person name="Russ C."/>
            <person name="Tyler B."/>
            <person name="van West P."/>
            <person name="Dieguez-Uribeondo J."/>
            <person name="Young S.K."/>
            <person name="Zeng Q."/>
            <person name="Gargeya S."/>
            <person name="Fitzgerald M."/>
            <person name="Abouelleil A."/>
            <person name="Alvarado L."/>
            <person name="Chapman S.B."/>
            <person name="Gainer-Dewar J."/>
            <person name="Goldberg J."/>
            <person name="Griggs A."/>
            <person name="Gujja S."/>
            <person name="Hansen M."/>
            <person name="Howarth C."/>
            <person name="Imamovic A."/>
            <person name="Ireland A."/>
            <person name="Larimer J."/>
            <person name="McCowan C."/>
            <person name="Murphy C."/>
            <person name="Pearson M."/>
            <person name="Poon T.W."/>
            <person name="Priest M."/>
            <person name="Roberts A."/>
            <person name="Saif S."/>
            <person name="Shea T."/>
            <person name="Sykes S."/>
            <person name="Wortman J."/>
            <person name="Nusbaum C."/>
            <person name="Birren B."/>
        </authorList>
    </citation>
    <scope>NUCLEOTIDE SEQUENCE [LARGE SCALE GENOMIC DNA]</scope>
    <source>
        <strain evidence="2">NJM9701</strain>
    </source>
</reference>